<keyword evidence="1" id="KW-0812">Transmembrane</keyword>
<sequence>MIAVHQPLPAFQFWIPPGLFRIIFFSGKTVINWIQSGSIYVYGFLVLGVASSLCSIALTPEFNFLRSQLSLSDLFCSFVLDAQNNHDRKKSSLHFPTVLCWTLEFEIHWSQCSYPNFSVAFGRTRHFHSDWYISDHGRELAAVVVPMEKKIRSLIALRIRRVVGLMHVKLVEVPSPAVRVV</sequence>
<evidence type="ECO:0000313" key="2">
    <source>
        <dbReference type="EMBL" id="GFS69950.1"/>
    </source>
</evidence>
<keyword evidence="3" id="KW-1185">Reference proteome</keyword>
<organism evidence="2 3">
    <name type="scientific">Nephila pilipes</name>
    <name type="common">Giant wood spider</name>
    <name type="synonym">Nephila maculata</name>
    <dbReference type="NCBI Taxonomy" id="299642"/>
    <lineage>
        <taxon>Eukaryota</taxon>
        <taxon>Metazoa</taxon>
        <taxon>Ecdysozoa</taxon>
        <taxon>Arthropoda</taxon>
        <taxon>Chelicerata</taxon>
        <taxon>Arachnida</taxon>
        <taxon>Araneae</taxon>
        <taxon>Araneomorphae</taxon>
        <taxon>Entelegynae</taxon>
        <taxon>Araneoidea</taxon>
        <taxon>Nephilidae</taxon>
        <taxon>Nephila</taxon>
    </lineage>
</organism>
<gene>
    <name evidence="2" type="ORF">NPIL_61571</name>
</gene>
<dbReference type="Proteomes" id="UP000887013">
    <property type="component" value="Unassembled WGS sequence"/>
</dbReference>
<evidence type="ECO:0000256" key="1">
    <source>
        <dbReference type="SAM" id="Phobius"/>
    </source>
</evidence>
<feature type="transmembrane region" description="Helical" evidence="1">
    <location>
        <begin position="39"/>
        <end position="58"/>
    </location>
</feature>
<name>A0A8X6MNP1_NEPPI</name>
<reference evidence="2" key="1">
    <citation type="submission" date="2020-08" db="EMBL/GenBank/DDBJ databases">
        <title>Multicomponent nature underlies the extraordinary mechanical properties of spider dragline silk.</title>
        <authorList>
            <person name="Kono N."/>
            <person name="Nakamura H."/>
            <person name="Mori M."/>
            <person name="Yoshida Y."/>
            <person name="Ohtoshi R."/>
            <person name="Malay A.D."/>
            <person name="Moran D.A.P."/>
            <person name="Tomita M."/>
            <person name="Numata K."/>
            <person name="Arakawa K."/>
        </authorList>
    </citation>
    <scope>NUCLEOTIDE SEQUENCE</scope>
</reference>
<keyword evidence="1" id="KW-1133">Transmembrane helix</keyword>
<dbReference type="EMBL" id="BMAW01049273">
    <property type="protein sequence ID" value="GFS69950.1"/>
    <property type="molecule type" value="Genomic_DNA"/>
</dbReference>
<keyword evidence="1" id="KW-0472">Membrane</keyword>
<comment type="caution">
    <text evidence="2">The sequence shown here is derived from an EMBL/GenBank/DDBJ whole genome shotgun (WGS) entry which is preliminary data.</text>
</comment>
<evidence type="ECO:0000313" key="3">
    <source>
        <dbReference type="Proteomes" id="UP000887013"/>
    </source>
</evidence>
<dbReference type="AlphaFoldDB" id="A0A8X6MNP1"/>
<protein>
    <submittedName>
        <fullName evidence="2">Uncharacterized protein</fullName>
    </submittedName>
</protein>
<accession>A0A8X6MNP1</accession>
<proteinExistence type="predicted"/>